<dbReference type="Proteomes" id="UP001500822">
    <property type="component" value="Unassembled WGS sequence"/>
</dbReference>
<keyword evidence="5" id="KW-1185">Reference proteome</keyword>
<name>A0ABP8Z034_9ACTN</name>
<gene>
    <name evidence="4" type="ORF">GCM10023217_09850</name>
</gene>
<dbReference type="Pfam" id="PF09972">
    <property type="entry name" value="DUF2207"/>
    <property type="match status" value="1"/>
</dbReference>
<dbReference type="EMBL" id="BAABIE010000003">
    <property type="protein sequence ID" value="GAA4743193.1"/>
    <property type="molecule type" value="Genomic_DNA"/>
</dbReference>
<proteinExistence type="predicted"/>
<keyword evidence="1" id="KW-0812">Transmembrane</keyword>
<dbReference type="InterPro" id="IPR048389">
    <property type="entry name" value="YciQ-like_C"/>
</dbReference>
<feature type="transmembrane region" description="Helical" evidence="1">
    <location>
        <begin position="423"/>
        <end position="441"/>
    </location>
</feature>
<sequence length="606" mass="64087">MKRVLLSLAALVITFIAIFVPAFGFTSSSDSVSADPVVVTDYKADVTVHRDGSLDAVETVTAEFPYGRHGIFRFWDVADAANRGVRYPPTDISITVDGTAVPFDLSWEQSNRFRVAKIGDPDRYVTPGSHTYVIKYRVENVLAPGNSPPGRNDTSSWGNDDASRLIWRVVADGWQMTMLRTESTIRLPAEPLAFTCATNRGVECTITAPDATTRVVTTGQLAPMTGVAVRADLPFAAPDRTVLPWSIRFDPVFGRSVTGLIIALVLSLVTFGLGLWWTLRSRESAPLMPVMYGPPEDPQVSGAVLGPAQTFFVANETMPKRALVATLFHLAEIGAVRLDRNGSDWTVTSTVSPEVDRRLDAADRALLQSLGLGTAGSSFDADGSVSAGRALNGAQKSLASTVKIWGSSSGTVKHSGSENLGRVAVLFALCIAFVLAVFRFVPATIWALPLAAFAIGGAGLWASGVGTRRTRLGRQVWSRASGFERLLSTRSNQERLDFSARKELYTQYIPYAIAFDCADAWADKYRYSTGAEPPEPLWFGGGFYAGHGVGGFGAGGSAFDSFESSLSSSLSAYTASQSSSGSGGGGGGFGGGFSGGGGGGGGGGSW</sequence>
<keyword evidence="1" id="KW-0472">Membrane</keyword>
<protein>
    <submittedName>
        <fullName evidence="4">DUF2207 domain-containing protein</fullName>
    </submittedName>
</protein>
<evidence type="ECO:0000256" key="1">
    <source>
        <dbReference type="SAM" id="Phobius"/>
    </source>
</evidence>
<reference evidence="5" key="1">
    <citation type="journal article" date="2019" name="Int. J. Syst. Evol. Microbiol.">
        <title>The Global Catalogue of Microorganisms (GCM) 10K type strain sequencing project: providing services to taxonomists for standard genome sequencing and annotation.</title>
        <authorList>
            <consortium name="The Broad Institute Genomics Platform"/>
            <consortium name="The Broad Institute Genome Sequencing Center for Infectious Disease"/>
            <person name="Wu L."/>
            <person name="Ma J."/>
        </authorList>
    </citation>
    <scope>NUCLEOTIDE SEQUENCE [LARGE SCALE GENOMIC DNA]</scope>
    <source>
        <strain evidence="5">JCM 18077</strain>
    </source>
</reference>
<accession>A0ABP8Z034</accession>
<feature type="domain" description="Predicted membrane protein YciQ-like C-terminal" evidence="3">
    <location>
        <begin position="311"/>
        <end position="524"/>
    </location>
</feature>
<organism evidence="4 5">
    <name type="scientific">Gordonia alkaliphila</name>
    <dbReference type="NCBI Taxonomy" id="1053547"/>
    <lineage>
        <taxon>Bacteria</taxon>
        <taxon>Bacillati</taxon>
        <taxon>Actinomycetota</taxon>
        <taxon>Actinomycetes</taxon>
        <taxon>Mycobacteriales</taxon>
        <taxon>Gordoniaceae</taxon>
        <taxon>Gordonia</taxon>
    </lineage>
</organism>
<dbReference type="Pfam" id="PF20990">
    <property type="entry name" value="DUF2207_C"/>
    <property type="match status" value="1"/>
</dbReference>
<dbReference type="RefSeq" id="WP_345312649.1">
    <property type="nucleotide sequence ID" value="NZ_BAABIE010000003.1"/>
</dbReference>
<evidence type="ECO:0000313" key="4">
    <source>
        <dbReference type="EMBL" id="GAA4743193.1"/>
    </source>
</evidence>
<evidence type="ECO:0000259" key="3">
    <source>
        <dbReference type="Pfam" id="PF20990"/>
    </source>
</evidence>
<feature type="transmembrane region" description="Helical" evidence="1">
    <location>
        <begin position="447"/>
        <end position="465"/>
    </location>
</feature>
<dbReference type="InterPro" id="IPR018702">
    <property type="entry name" value="DUF2207"/>
</dbReference>
<keyword evidence="1" id="KW-1133">Transmembrane helix</keyword>
<evidence type="ECO:0000259" key="2">
    <source>
        <dbReference type="Pfam" id="PF09972"/>
    </source>
</evidence>
<evidence type="ECO:0000313" key="5">
    <source>
        <dbReference type="Proteomes" id="UP001500822"/>
    </source>
</evidence>
<feature type="transmembrane region" description="Helical" evidence="1">
    <location>
        <begin position="257"/>
        <end position="279"/>
    </location>
</feature>
<feature type="domain" description="DUF2207" evidence="2">
    <location>
        <begin position="39"/>
        <end position="231"/>
    </location>
</feature>
<comment type="caution">
    <text evidence="4">The sequence shown here is derived from an EMBL/GenBank/DDBJ whole genome shotgun (WGS) entry which is preliminary data.</text>
</comment>